<evidence type="ECO:0000313" key="3">
    <source>
        <dbReference type="Proteomes" id="UP001645859"/>
    </source>
</evidence>
<feature type="compositionally biased region" description="Basic residues" evidence="1">
    <location>
        <begin position="29"/>
        <end position="41"/>
    </location>
</feature>
<feature type="compositionally biased region" description="Basic residues" evidence="1">
    <location>
        <begin position="1"/>
        <end position="13"/>
    </location>
</feature>
<proteinExistence type="predicted"/>
<feature type="compositionally biased region" description="Basic and acidic residues" evidence="1">
    <location>
        <begin position="14"/>
        <end position="28"/>
    </location>
</feature>
<dbReference type="Proteomes" id="UP001645859">
    <property type="component" value="Unassembled WGS sequence"/>
</dbReference>
<protein>
    <submittedName>
        <fullName evidence="2">Uncharacterized protein</fullName>
    </submittedName>
</protein>
<reference evidence="2 3" key="1">
    <citation type="submission" date="2018-09" db="EMBL/GenBank/DDBJ databases">
        <title>Comparative genomics of Leucobacter spp.</title>
        <authorList>
            <person name="Reis A.C."/>
            <person name="Kolvenbach B.A."/>
            <person name="Corvini P.F.X."/>
            <person name="Nunes O.C."/>
        </authorList>
    </citation>
    <scope>NUCLEOTIDE SEQUENCE [LARGE SCALE GENOMIC DNA]</scope>
    <source>
        <strain evidence="2 3">TAN 31504</strain>
    </source>
</reference>
<dbReference type="EMBL" id="QYAC01000009">
    <property type="protein sequence ID" value="MBL3680704.1"/>
    <property type="molecule type" value="Genomic_DNA"/>
</dbReference>
<comment type="caution">
    <text evidence="2">The sequence shown here is derived from an EMBL/GenBank/DDBJ whole genome shotgun (WGS) entry which is preliminary data.</text>
</comment>
<evidence type="ECO:0000313" key="2">
    <source>
        <dbReference type="EMBL" id="MBL3680704.1"/>
    </source>
</evidence>
<name>A0ABS1SJG1_9MICO</name>
<accession>A0ABS1SJG1</accession>
<evidence type="ECO:0000256" key="1">
    <source>
        <dbReference type="SAM" id="MobiDB-lite"/>
    </source>
</evidence>
<feature type="region of interest" description="Disordered" evidence="1">
    <location>
        <begin position="1"/>
        <end position="58"/>
    </location>
</feature>
<gene>
    <name evidence="2" type="ORF">D3230_15600</name>
</gene>
<organism evidence="2 3">
    <name type="scientific">Leucobacter chromiireducens subsp. solipictus</name>
    <dbReference type="NCBI Taxonomy" id="398235"/>
    <lineage>
        <taxon>Bacteria</taxon>
        <taxon>Bacillati</taxon>
        <taxon>Actinomycetota</taxon>
        <taxon>Actinomycetes</taxon>
        <taxon>Micrococcales</taxon>
        <taxon>Microbacteriaceae</taxon>
        <taxon>Leucobacter</taxon>
    </lineage>
</organism>
<keyword evidence="3" id="KW-1185">Reference proteome</keyword>
<sequence length="72" mass="8853">MEARARHHSCTRHRRDDRTRHNRADESRSRRHDRDHRRSGRSHGYSCWDGHEPLPGTDRAGRWLRELWRELC</sequence>